<evidence type="ECO:0000313" key="7">
    <source>
        <dbReference type="WBParaSite" id="MhA1_Contig990.frz3.gene28"/>
    </source>
</evidence>
<keyword evidence="5" id="KW-0539">Nucleus</keyword>
<dbReference type="PANTHER" id="PTHR46481:SF10">
    <property type="entry name" value="ZINC FINGER BED DOMAIN-CONTAINING PROTEIN 39"/>
    <property type="match status" value="1"/>
</dbReference>
<evidence type="ECO:0000256" key="3">
    <source>
        <dbReference type="ARBA" id="ARBA00022771"/>
    </source>
</evidence>
<dbReference type="GO" id="GO:0005634">
    <property type="term" value="C:nucleus"/>
    <property type="evidence" value="ECO:0007669"/>
    <property type="project" value="UniProtKB-SubCell"/>
</dbReference>
<dbReference type="AlphaFoldDB" id="A0A1I8C3V0"/>
<keyword evidence="6" id="KW-1185">Reference proteome</keyword>
<dbReference type="InterPro" id="IPR052035">
    <property type="entry name" value="ZnF_BED_domain_contain"/>
</dbReference>
<keyword evidence="3" id="KW-0863">Zinc-finger</keyword>
<name>A0A1I8C3V0_MELHA</name>
<evidence type="ECO:0000256" key="2">
    <source>
        <dbReference type="ARBA" id="ARBA00022723"/>
    </source>
</evidence>
<evidence type="ECO:0000313" key="6">
    <source>
        <dbReference type="Proteomes" id="UP000095281"/>
    </source>
</evidence>
<evidence type="ECO:0000256" key="4">
    <source>
        <dbReference type="ARBA" id="ARBA00022833"/>
    </source>
</evidence>
<proteinExistence type="predicted"/>
<dbReference type="PANTHER" id="PTHR46481">
    <property type="entry name" value="ZINC FINGER BED DOMAIN-CONTAINING PROTEIN 4"/>
    <property type="match status" value="1"/>
</dbReference>
<protein>
    <submittedName>
        <fullName evidence="7">BED-type domain-containing protein</fullName>
    </submittedName>
</protein>
<evidence type="ECO:0000256" key="5">
    <source>
        <dbReference type="ARBA" id="ARBA00023242"/>
    </source>
</evidence>
<accession>A0A1I8C3V0</accession>
<organism evidence="6 7">
    <name type="scientific">Meloidogyne hapla</name>
    <name type="common">Root-knot nematode worm</name>
    <dbReference type="NCBI Taxonomy" id="6305"/>
    <lineage>
        <taxon>Eukaryota</taxon>
        <taxon>Metazoa</taxon>
        <taxon>Ecdysozoa</taxon>
        <taxon>Nematoda</taxon>
        <taxon>Chromadorea</taxon>
        <taxon>Rhabditida</taxon>
        <taxon>Tylenchina</taxon>
        <taxon>Tylenchomorpha</taxon>
        <taxon>Tylenchoidea</taxon>
        <taxon>Meloidogynidae</taxon>
        <taxon>Meloidogyninae</taxon>
        <taxon>Meloidogyne</taxon>
    </lineage>
</organism>
<comment type="subcellular location">
    <subcellularLocation>
        <location evidence="1">Nucleus</location>
    </subcellularLocation>
</comment>
<keyword evidence="2" id="KW-0479">Metal-binding</keyword>
<keyword evidence="4" id="KW-0862">Zinc</keyword>
<dbReference type="Proteomes" id="UP000095281">
    <property type="component" value="Unplaced"/>
</dbReference>
<evidence type="ECO:0000256" key="1">
    <source>
        <dbReference type="ARBA" id="ARBA00004123"/>
    </source>
</evidence>
<dbReference type="GO" id="GO:0008270">
    <property type="term" value="F:zinc ion binding"/>
    <property type="evidence" value="ECO:0007669"/>
    <property type="project" value="UniProtKB-KW"/>
</dbReference>
<sequence length="231" mass="27156">MSHPIWQIGLFDKRDKDIVECLECNQMLKLSAGSIKGIKTHLFGKHKDSKYTEQYIRIEEGKSKQANTKITNYYTHSSGKLSVMDRNVINYIACCNIPFRIINHPTFKKLVRNMSDKLLGESHYRKNVLPEIYKIVKSKIKLEVKELEHICFTTDLWTADTTKDAFIKLISRLLIMSTFLDPRFKNCFSDDKNIYFAHVSRYLREEVNEEIQFEFLEEPSSPCHKQPTFFS</sequence>
<reference evidence="7" key="1">
    <citation type="submission" date="2016-11" db="UniProtKB">
        <authorList>
            <consortium name="WormBaseParasite"/>
        </authorList>
    </citation>
    <scope>IDENTIFICATION</scope>
</reference>
<dbReference type="WBParaSite" id="MhA1_Contig990.frz3.gene28">
    <property type="protein sequence ID" value="MhA1_Contig990.frz3.gene28"/>
    <property type="gene ID" value="MhA1_Contig990.frz3.gene28"/>
</dbReference>